<gene>
    <name evidence="3" type="ORF">ERX29_06935</name>
</gene>
<dbReference type="Pfam" id="PF09648">
    <property type="entry name" value="YycI"/>
    <property type="match status" value="1"/>
</dbReference>
<keyword evidence="1" id="KW-0812">Transmembrane</keyword>
<proteinExistence type="predicted"/>
<reference evidence="3 4" key="1">
    <citation type="submission" date="2019-01" db="EMBL/GenBank/DDBJ databases">
        <title>Draft genome sequences of the type strains of six Macrococcus species.</title>
        <authorList>
            <person name="Mazhar S."/>
            <person name="Altermann E."/>
            <person name="Hill C."/>
            <person name="Mcauliffe O."/>
        </authorList>
    </citation>
    <scope>NUCLEOTIDE SEQUENCE [LARGE SCALE GENOMIC DNA]</scope>
    <source>
        <strain evidence="3 4">CCM4815</strain>
    </source>
</reference>
<dbReference type="InterPro" id="IPR018604">
    <property type="entry name" value="YycI-like"/>
</dbReference>
<keyword evidence="1" id="KW-1133">Transmembrane helix</keyword>
<protein>
    <recommendedName>
        <fullName evidence="2">Regulatory protein YycH-like domain-containing protein</fullName>
    </recommendedName>
</protein>
<dbReference type="OrthoDB" id="2388036at2"/>
<evidence type="ECO:0000256" key="1">
    <source>
        <dbReference type="SAM" id="Phobius"/>
    </source>
</evidence>
<organism evidence="3 4">
    <name type="scientific">Macrococcus lamae</name>
    <dbReference type="NCBI Taxonomy" id="198484"/>
    <lineage>
        <taxon>Bacteria</taxon>
        <taxon>Bacillati</taxon>
        <taxon>Bacillota</taxon>
        <taxon>Bacilli</taxon>
        <taxon>Bacillales</taxon>
        <taxon>Staphylococcaceae</taxon>
        <taxon>Macrococcus</taxon>
    </lineage>
</organism>
<keyword evidence="1" id="KW-0472">Membrane</keyword>
<dbReference type="EMBL" id="SCWB01000011">
    <property type="protein sequence ID" value="TDM10398.1"/>
    <property type="molecule type" value="Genomic_DNA"/>
</dbReference>
<evidence type="ECO:0000313" key="4">
    <source>
        <dbReference type="Proteomes" id="UP000294802"/>
    </source>
</evidence>
<evidence type="ECO:0000313" key="3">
    <source>
        <dbReference type="EMBL" id="TDM10398.1"/>
    </source>
</evidence>
<evidence type="ECO:0000259" key="2">
    <source>
        <dbReference type="Pfam" id="PF09648"/>
    </source>
</evidence>
<dbReference type="Gene3D" id="2.40.128.690">
    <property type="entry name" value="YycH protein, domain 3-like"/>
    <property type="match status" value="1"/>
</dbReference>
<comment type="caution">
    <text evidence="3">The sequence shown here is derived from an EMBL/GenBank/DDBJ whole genome shotgun (WGS) entry which is preliminary data.</text>
</comment>
<feature type="domain" description="Regulatory protein YycH-like" evidence="2">
    <location>
        <begin position="48"/>
        <end position="261"/>
    </location>
</feature>
<name>A0A4R6BTP9_9STAP</name>
<dbReference type="AlphaFoldDB" id="A0A4R6BTP9"/>
<keyword evidence="4" id="KW-1185">Reference proteome</keyword>
<accession>A0A4R6BTP9</accession>
<dbReference type="GO" id="GO:0016020">
    <property type="term" value="C:membrane"/>
    <property type="evidence" value="ECO:0007669"/>
    <property type="project" value="InterPro"/>
</dbReference>
<dbReference type="Proteomes" id="UP000294802">
    <property type="component" value="Unassembled WGS sequence"/>
</dbReference>
<sequence length="270" mass="31533">MEEIRRWEAEIVDWKHASSLFIFVFLVMNVCLGFIYYQKVQQSHTIDTQHEETLSFEKENIKLPKLPSTEGVKLSYVSGRSKVFHKDTKDKKKATILSDKVDAAITIPEIEAQSIIESLDSFIKDKPFHGMEYILSGIDRQNKRIYYEQTFDKYPILNNETAQIVFKYDEDHQVQRFKQTYLDDLQIGLGKNNEKKQVIKPKEAIETLYYQNVLHSGDEVSAVRLGYYSVSPNIEGQVLKPTWQVAIIHNDKKRETFYVDALEPEETILK</sequence>
<feature type="transmembrane region" description="Helical" evidence="1">
    <location>
        <begin position="20"/>
        <end position="37"/>
    </location>
</feature>